<dbReference type="KEGG" id="vnx:VNE69_07017"/>
<name>A0AAX4JD74_9MICR</name>
<dbReference type="InterPro" id="IPR021109">
    <property type="entry name" value="Peptidase_aspartic_dom_sf"/>
</dbReference>
<keyword evidence="2" id="KW-1185">Reference proteome</keyword>
<dbReference type="Proteomes" id="UP001334084">
    <property type="component" value="Chromosome 7"/>
</dbReference>
<accession>A0AAX4JD74</accession>
<evidence type="ECO:0000313" key="2">
    <source>
        <dbReference type="Proteomes" id="UP001334084"/>
    </source>
</evidence>
<dbReference type="Gene3D" id="2.40.70.10">
    <property type="entry name" value="Acid Proteases"/>
    <property type="match status" value="1"/>
</dbReference>
<evidence type="ECO:0000313" key="1">
    <source>
        <dbReference type="EMBL" id="WUR03948.1"/>
    </source>
</evidence>
<dbReference type="GeneID" id="90541773"/>
<dbReference type="EMBL" id="CP142732">
    <property type="protein sequence ID" value="WUR03948.1"/>
    <property type="molecule type" value="Genomic_DNA"/>
</dbReference>
<gene>
    <name evidence="1" type="ORF">VNE69_07017</name>
</gene>
<sequence length="170" mass="20100">MIIREQRPSVKEIHLGGRINEHELEILVDCGATRNYINSEWVERFDLILKEDVAIVTEFGNNNTETSNKTISTSIFMPLLDKDRWITFYELEKSKNYFNIGIEILMNNDVRLDFGKDTISMEGKDYSFLHEEHQLDLDDLLCRNINFKCSEKKDIDKMISLYKENNYKYA</sequence>
<reference evidence="1" key="1">
    <citation type="journal article" date="2024" name="BMC Genomics">
        <title>Functional annotation of a divergent genome using sequence and structure-based similarity.</title>
        <authorList>
            <person name="Svedberg D."/>
            <person name="Winiger R.R."/>
            <person name="Berg A."/>
            <person name="Sharma H."/>
            <person name="Tellgren-Roth C."/>
            <person name="Debrunner-Vossbrinck B.A."/>
            <person name="Vossbrinck C.R."/>
            <person name="Barandun J."/>
        </authorList>
    </citation>
    <scope>NUCLEOTIDE SEQUENCE</scope>
    <source>
        <strain evidence="1">Illinois isolate</strain>
    </source>
</reference>
<dbReference type="RefSeq" id="XP_065330093.1">
    <property type="nucleotide sequence ID" value="XM_065474021.1"/>
</dbReference>
<dbReference type="AlphaFoldDB" id="A0AAX4JD74"/>
<protein>
    <submittedName>
        <fullName evidence="1">Protein DDI1-like</fullName>
    </submittedName>
</protein>
<proteinExistence type="predicted"/>
<organism evidence="1 2">
    <name type="scientific">Vairimorpha necatrix</name>
    <dbReference type="NCBI Taxonomy" id="6039"/>
    <lineage>
        <taxon>Eukaryota</taxon>
        <taxon>Fungi</taxon>
        <taxon>Fungi incertae sedis</taxon>
        <taxon>Microsporidia</taxon>
        <taxon>Nosematidae</taxon>
        <taxon>Vairimorpha</taxon>
    </lineage>
</organism>